<dbReference type="EMBL" id="SOZE01000009">
    <property type="protein sequence ID" value="TFF37653.1"/>
    <property type="molecule type" value="Genomic_DNA"/>
</dbReference>
<keyword evidence="3" id="KW-1185">Reference proteome</keyword>
<name>A0A4Y8SEY2_9SPHI</name>
<dbReference type="InterPro" id="IPR013830">
    <property type="entry name" value="SGNH_hydro"/>
</dbReference>
<dbReference type="AlphaFoldDB" id="A0A4Y8SEY2"/>
<dbReference type="Gene3D" id="3.40.50.1110">
    <property type="entry name" value="SGNH hydrolase"/>
    <property type="match status" value="1"/>
</dbReference>
<dbReference type="InterPro" id="IPR036514">
    <property type="entry name" value="SGNH_hydro_sf"/>
</dbReference>
<dbReference type="GO" id="GO:0004622">
    <property type="term" value="F:phosphatidylcholine lysophospholipase activity"/>
    <property type="evidence" value="ECO:0007669"/>
    <property type="project" value="TreeGrafter"/>
</dbReference>
<dbReference type="Pfam" id="PF13472">
    <property type="entry name" value="Lipase_GDSL_2"/>
    <property type="match status" value="1"/>
</dbReference>
<evidence type="ECO:0000259" key="1">
    <source>
        <dbReference type="Pfam" id="PF13472"/>
    </source>
</evidence>
<comment type="caution">
    <text evidence="2">The sequence shown here is derived from an EMBL/GenBank/DDBJ whole genome shotgun (WGS) entry which is preliminary data.</text>
</comment>
<dbReference type="Proteomes" id="UP000297540">
    <property type="component" value="Unassembled WGS sequence"/>
</dbReference>
<organism evidence="2 3">
    <name type="scientific">Mucilaginibacter psychrotolerans</name>
    <dbReference type="NCBI Taxonomy" id="1524096"/>
    <lineage>
        <taxon>Bacteria</taxon>
        <taxon>Pseudomonadati</taxon>
        <taxon>Bacteroidota</taxon>
        <taxon>Sphingobacteriia</taxon>
        <taxon>Sphingobacteriales</taxon>
        <taxon>Sphingobacteriaceae</taxon>
        <taxon>Mucilaginibacter</taxon>
    </lineage>
</organism>
<dbReference type="PANTHER" id="PTHR30383:SF5">
    <property type="entry name" value="SGNH HYDROLASE-TYPE ESTERASE DOMAIN-CONTAINING PROTEIN"/>
    <property type="match status" value="1"/>
</dbReference>
<gene>
    <name evidence="2" type="ORF">E2R66_10815</name>
</gene>
<dbReference type="InterPro" id="IPR051532">
    <property type="entry name" value="Ester_Hydrolysis_Enzymes"/>
</dbReference>
<dbReference type="OrthoDB" id="9794725at2"/>
<accession>A0A4Y8SEY2</accession>
<evidence type="ECO:0000313" key="3">
    <source>
        <dbReference type="Proteomes" id="UP000297540"/>
    </source>
</evidence>
<dbReference type="RefSeq" id="WP_133230786.1">
    <property type="nucleotide sequence ID" value="NZ_SOZE01000009.1"/>
</dbReference>
<reference evidence="2 3" key="1">
    <citation type="journal article" date="2017" name="Int. J. Syst. Evol. Microbiol.">
        <title>Mucilaginibacterpsychrotolerans sp. nov., isolated from peatlands.</title>
        <authorList>
            <person name="Deng Y."/>
            <person name="Shen L."/>
            <person name="Xu B."/>
            <person name="Liu Y."/>
            <person name="Gu Z."/>
            <person name="Liu H."/>
            <person name="Zhou Y."/>
        </authorList>
    </citation>
    <scope>NUCLEOTIDE SEQUENCE [LARGE SCALE GENOMIC DNA]</scope>
    <source>
        <strain evidence="2 3">NH7-4</strain>
    </source>
</reference>
<feature type="domain" description="SGNH hydrolase-type esterase" evidence="1">
    <location>
        <begin position="12"/>
        <end position="158"/>
    </location>
</feature>
<protein>
    <recommendedName>
        <fullName evidence="1">SGNH hydrolase-type esterase domain-containing protein</fullName>
    </recommendedName>
</protein>
<dbReference type="SUPFAM" id="SSF52266">
    <property type="entry name" value="SGNH hydrolase"/>
    <property type="match status" value="1"/>
</dbReference>
<proteinExistence type="predicted"/>
<dbReference type="PANTHER" id="PTHR30383">
    <property type="entry name" value="THIOESTERASE 1/PROTEASE 1/LYSOPHOSPHOLIPASE L1"/>
    <property type="match status" value="1"/>
</dbReference>
<sequence>MSKFDQVVVSAGDSITQATFSSDYLSTLRKRLKGQHYEFVNAGQVGDTSEGLLKRIDKDVLAHDPNFITILIGANDARRDIEPKHAIECYRHTIEAIILKIRNKTNAPVALISLAPLGENPHSSKNKTVEQFNAVLKAIAAKHNLGYLPFFENLIPALIDKKTLDKSEFKLNLATALIKSAFKKYILRKSWDAISASNGFSILTDGIHFNDKAGNILADLILEWLLSVKKTIQHNYA</sequence>
<evidence type="ECO:0000313" key="2">
    <source>
        <dbReference type="EMBL" id="TFF37653.1"/>
    </source>
</evidence>